<comment type="caution">
    <text evidence="3">The sequence shown here is derived from an EMBL/GenBank/DDBJ whole genome shotgun (WGS) entry which is preliminary data.</text>
</comment>
<reference evidence="3 4" key="1">
    <citation type="submission" date="2019-06" db="EMBL/GenBank/DDBJ databases">
        <title>Whole genome shotgun sequence of Streptomyces cacaoi subsp. cacaoi NBRC 12748.</title>
        <authorList>
            <person name="Hosoyama A."/>
            <person name="Uohara A."/>
            <person name="Ohji S."/>
            <person name="Ichikawa N."/>
        </authorList>
    </citation>
    <scope>NUCLEOTIDE SEQUENCE [LARGE SCALE GENOMIC DNA]</scope>
    <source>
        <strain evidence="3 4">NBRC 12748</strain>
    </source>
</reference>
<keyword evidence="2" id="KW-0812">Transmembrane</keyword>
<gene>
    <name evidence="3" type="ORF">SCA03_26690</name>
</gene>
<sequence length="242" mass="24635">MRTSGDGRRRHATGWCGRLLLFTALLLGIVTMHTLGHPSSGHGSAGDSPAAHAPHTALTAHDSPAAQGPHRPDTAPPAHPPLAAQPSFTAHSPLDPPAPEAPPTRASALPDSASPASAPHGNRTQTDGTQADGTQEGGPREDGVHTDGAAPAEAGAAQAGNPSAPAEKPHGLGTDPMSVCLAVLAAWPVLALLGALTLLASLWSAVREPLTHQLARIRRALRPVAPPGRTALRLAQLSILRI</sequence>
<evidence type="ECO:0000256" key="2">
    <source>
        <dbReference type="SAM" id="Phobius"/>
    </source>
</evidence>
<evidence type="ECO:0000313" key="3">
    <source>
        <dbReference type="EMBL" id="GEB50118.1"/>
    </source>
</evidence>
<keyword evidence="2" id="KW-1133">Transmembrane helix</keyword>
<proteinExistence type="predicted"/>
<evidence type="ECO:0000256" key="1">
    <source>
        <dbReference type="SAM" id="MobiDB-lite"/>
    </source>
</evidence>
<feature type="compositionally biased region" description="Low complexity" evidence="1">
    <location>
        <begin position="103"/>
        <end position="134"/>
    </location>
</feature>
<name>A0A4Y3R0C1_STRCI</name>
<dbReference type="AlphaFoldDB" id="A0A4Y3R0C1"/>
<feature type="transmembrane region" description="Helical" evidence="2">
    <location>
        <begin position="184"/>
        <end position="206"/>
    </location>
</feature>
<protein>
    <submittedName>
        <fullName evidence="3">Uncharacterized protein</fullName>
    </submittedName>
</protein>
<keyword evidence="4" id="KW-1185">Reference proteome</keyword>
<dbReference type="EMBL" id="BJMM01000011">
    <property type="protein sequence ID" value="GEB50118.1"/>
    <property type="molecule type" value="Genomic_DNA"/>
</dbReference>
<dbReference type="Proteomes" id="UP000319210">
    <property type="component" value="Unassembled WGS sequence"/>
</dbReference>
<accession>A0A4Y3R0C1</accession>
<organism evidence="3 4">
    <name type="scientific">Streptomyces cacaoi</name>
    <dbReference type="NCBI Taxonomy" id="1898"/>
    <lineage>
        <taxon>Bacteria</taxon>
        <taxon>Bacillati</taxon>
        <taxon>Actinomycetota</taxon>
        <taxon>Actinomycetes</taxon>
        <taxon>Kitasatosporales</taxon>
        <taxon>Streptomycetaceae</taxon>
        <taxon>Streptomyces</taxon>
    </lineage>
</organism>
<keyword evidence="2" id="KW-0472">Membrane</keyword>
<dbReference type="OrthoDB" id="4238529at2"/>
<evidence type="ECO:0000313" key="4">
    <source>
        <dbReference type="Proteomes" id="UP000319210"/>
    </source>
</evidence>
<feature type="region of interest" description="Disordered" evidence="1">
    <location>
        <begin position="60"/>
        <end position="148"/>
    </location>
</feature>
<dbReference type="RefSeq" id="WP_086817643.1">
    <property type="nucleotide sequence ID" value="NZ_BJMM01000011.1"/>
</dbReference>